<keyword evidence="1" id="KW-0732">Signal</keyword>
<gene>
    <name evidence="3" type="ORF">POCTA_138.1.T0860210</name>
</gene>
<name>A0A8S1WBH3_PAROT</name>
<dbReference type="GO" id="GO:0030246">
    <property type="term" value="F:carbohydrate binding"/>
    <property type="evidence" value="ECO:0007669"/>
    <property type="project" value="InterPro"/>
</dbReference>
<evidence type="ECO:0000313" key="4">
    <source>
        <dbReference type="Proteomes" id="UP000683925"/>
    </source>
</evidence>
<feature type="signal peptide" evidence="1">
    <location>
        <begin position="1"/>
        <end position="15"/>
    </location>
</feature>
<proteinExistence type="predicted"/>
<organism evidence="3 4">
    <name type="scientific">Paramecium octaurelia</name>
    <dbReference type="NCBI Taxonomy" id="43137"/>
    <lineage>
        <taxon>Eukaryota</taxon>
        <taxon>Sar</taxon>
        <taxon>Alveolata</taxon>
        <taxon>Ciliophora</taxon>
        <taxon>Intramacronucleata</taxon>
        <taxon>Oligohymenophorea</taxon>
        <taxon>Peniculida</taxon>
        <taxon>Parameciidae</taxon>
        <taxon>Paramecium</taxon>
    </lineage>
</organism>
<protein>
    <recommendedName>
        <fullName evidence="2">H-type lectin domain-containing protein</fullName>
    </recommendedName>
</protein>
<accession>A0A8S1WBH3</accession>
<dbReference type="Proteomes" id="UP000683925">
    <property type="component" value="Unassembled WGS sequence"/>
</dbReference>
<evidence type="ECO:0000313" key="3">
    <source>
        <dbReference type="EMBL" id="CAD8185892.1"/>
    </source>
</evidence>
<evidence type="ECO:0000256" key="1">
    <source>
        <dbReference type="SAM" id="SignalP"/>
    </source>
</evidence>
<reference evidence="3" key="1">
    <citation type="submission" date="2021-01" db="EMBL/GenBank/DDBJ databases">
        <authorList>
            <consortium name="Genoscope - CEA"/>
            <person name="William W."/>
        </authorList>
    </citation>
    <scope>NUCLEOTIDE SEQUENCE</scope>
</reference>
<feature type="chain" id="PRO_5035791290" description="H-type lectin domain-containing protein" evidence="1">
    <location>
        <begin position="16"/>
        <end position="409"/>
    </location>
</feature>
<evidence type="ECO:0000259" key="2">
    <source>
        <dbReference type="Pfam" id="PF09458"/>
    </source>
</evidence>
<sequence>MIYLISLCLLNSVLGQLTYDSGLFTGFSISCNSGHTETQTIPFNGIFANTPQVIVSLEYLDMNIGADFRISTQNIKLNSFDLHIECLTSANVYRIYHQWYAIDDSRIQVINNFNMVNVDDKIFDHQNPNANYGIISFISMGMTGNIDFQLSISSITTTQVSVGITKVAGKFANLNQIGYQIILGIQEAFYDTKIIYRSSNYNSGTLTQQPDRWLFLTYNGLQQSTYFRQKFVRTAVSQSYTVNTWQGTFIVNYHQRSWIAYKYTTEFKAFLCFTLRISQSLDREVSQKPQIFVDISELNQSFQQSGYLLLEKTVSLLSFKIYMKCIKTKTIVSQFLKYQSYSTSNQYYSFSHYCHGQIDAVTYFPKFQLVESSYKELNINIFVDSITITQTLFNQVKSIETLVEIKFKL</sequence>
<comment type="caution">
    <text evidence="3">The sequence shown here is derived from an EMBL/GenBank/DDBJ whole genome shotgun (WGS) entry which is preliminary data.</text>
</comment>
<feature type="domain" description="H-type lectin" evidence="2">
    <location>
        <begin position="38"/>
        <end position="102"/>
    </location>
</feature>
<dbReference type="OrthoDB" id="299596at2759"/>
<dbReference type="GO" id="GO:0007155">
    <property type="term" value="P:cell adhesion"/>
    <property type="evidence" value="ECO:0007669"/>
    <property type="project" value="InterPro"/>
</dbReference>
<dbReference type="EMBL" id="CAJJDP010000085">
    <property type="protein sequence ID" value="CAD8185892.1"/>
    <property type="molecule type" value="Genomic_DNA"/>
</dbReference>
<dbReference type="AlphaFoldDB" id="A0A8S1WBH3"/>
<dbReference type="Pfam" id="PF09458">
    <property type="entry name" value="H_lectin"/>
    <property type="match status" value="1"/>
</dbReference>
<keyword evidence="4" id="KW-1185">Reference proteome</keyword>
<dbReference type="InterPro" id="IPR019019">
    <property type="entry name" value="H-type_lectin_domain"/>
</dbReference>